<keyword evidence="1" id="KW-0496">Mitochondrion</keyword>
<reference evidence="1" key="1">
    <citation type="submission" date="2017-03" db="EMBL/GenBank/DDBJ databases">
        <title>The mitochondrial genome of the carnivorous plant Utricularia reniformis (Lentibulariaceae): structure, comparative analysis and evolutionary landmarks.</title>
        <authorList>
            <person name="Silva S.R."/>
            <person name="Alvarenga D.O."/>
            <person name="Michael T.P."/>
            <person name="Miranda V.F.O."/>
            <person name="Varani A.M."/>
        </authorList>
    </citation>
    <scope>NUCLEOTIDE SEQUENCE</scope>
</reference>
<dbReference type="AlphaFoldDB" id="A0A1Y0B1W0"/>
<geneLocation type="mitochondrion" evidence="1"/>
<sequence length="36" mass="3793">MGQKIGVGEPNTECAGLTKYALPQSFFSVCMLADAD</sequence>
<proteinExistence type="predicted"/>
<gene>
    <name evidence="1" type="ORF">AEK19_MT1163</name>
</gene>
<organism evidence="1">
    <name type="scientific">Utricularia reniformis</name>
    <dbReference type="NCBI Taxonomy" id="192314"/>
    <lineage>
        <taxon>Eukaryota</taxon>
        <taxon>Viridiplantae</taxon>
        <taxon>Streptophyta</taxon>
        <taxon>Embryophyta</taxon>
        <taxon>Tracheophyta</taxon>
        <taxon>Spermatophyta</taxon>
        <taxon>Magnoliopsida</taxon>
        <taxon>eudicotyledons</taxon>
        <taxon>Gunneridae</taxon>
        <taxon>Pentapetalae</taxon>
        <taxon>asterids</taxon>
        <taxon>lamiids</taxon>
        <taxon>Lamiales</taxon>
        <taxon>Lentibulariaceae</taxon>
        <taxon>Utricularia</taxon>
    </lineage>
</organism>
<accession>A0A1Y0B1W0</accession>
<evidence type="ECO:0000313" key="1">
    <source>
        <dbReference type="EMBL" id="ART31377.1"/>
    </source>
</evidence>
<protein>
    <submittedName>
        <fullName evidence="1">Uncharacterized protein</fullName>
    </submittedName>
</protein>
<dbReference type="EMBL" id="KY774314">
    <property type="protein sequence ID" value="ART31377.1"/>
    <property type="molecule type" value="Genomic_DNA"/>
</dbReference>
<name>A0A1Y0B1W0_9LAMI</name>